<dbReference type="EMBL" id="CU469464">
    <property type="protein sequence ID" value="CAP18331.1"/>
    <property type="molecule type" value="Genomic_DNA"/>
</dbReference>
<accession>B3R0G7</accession>
<keyword evidence="2" id="KW-1185">Reference proteome</keyword>
<name>B3R0G7_PHYMT</name>
<reference evidence="1 2" key="1">
    <citation type="journal article" date="2008" name="BMC Genomics">
        <title>The linear chromosome of the plant-pathogenic mycoplasma 'Candidatus Phytoplasma mali'.</title>
        <authorList>
            <person name="Kube M."/>
            <person name="Schneider B."/>
            <person name="Kuhl H."/>
            <person name="Dandekar T."/>
            <person name="Heitmann K."/>
            <person name="Migdoll A.M."/>
            <person name="Reinhardt R."/>
            <person name="Seemueller E."/>
        </authorList>
    </citation>
    <scope>NUCLEOTIDE SEQUENCE [LARGE SCALE GENOMIC DNA]</scope>
    <source>
        <strain evidence="1 2">AT</strain>
    </source>
</reference>
<evidence type="ECO:0000313" key="2">
    <source>
        <dbReference type="Proteomes" id="UP000002020"/>
    </source>
</evidence>
<dbReference type="Proteomes" id="UP000002020">
    <property type="component" value="Chromosome"/>
</dbReference>
<dbReference type="AlphaFoldDB" id="B3R0G7"/>
<gene>
    <name evidence="1" type="ordered locus">ATP_00144</name>
</gene>
<evidence type="ECO:0000313" key="1">
    <source>
        <dbReference type="EMBL" id="CAP18331.1"/>
    </source>
</evidence>
<sequence length="124" mass="15075">MLPNKEKKNQHQEIKNFLLEIQVRYYNHNQIPKKEWFTNSIPESCYSSLKSINNNLKKELIVKFTHIDEDNPEFFLQPKQIIKVLECEIFINNEEEPKNLILIHQFRHVNEDESNKFRKDNHIL</sequence>
<dbReference type="HOGENOM" id="CLU_1999151_0_0_14"/>
<dbReference type="KEGG" id="pml:ATP_00144"/>
<protein>
    <submittedName>
        <fullName evidence="1">Uncharacterized protein</fullName>
    </submittedName>
</protein>
<proteinExistence type="predicted"/>
<organism evidence="2">
    <name type="scientific">Phytoplasma mali (strain AT)</name>
    <dbReference type="NCBI Taxonomy" id="482235"/>
    <lineage>
        <taxon>Bacteria</taxon>
        <taxon>Bacillati</taxon>
        <taxon>Mycoplasmatota</taxon>
        <taxon>Mollicutes</taxon>
        <taxon>Acholeplasmatales</taxon>
        <taxon>Acholeplasmataceae</taxon>
        <taxon>Candidatus Phytoplasma</taxon>
        <taxon>16SrX (Apple proliferation group)</taxon>
    </lineage>
</organism>